<dbReference type="Proteomes" id="UP000576209">
    <property type="component" value="Unassembled WGS sequence"/>
</dbReference>
<evidence type="ECO:0000256" key="1">
    <source>
        <dbReference type="SAM" id="Phobius"/>
    </source>
</evidence>
<accession>A0A840E6H7</accession>
<name>A0A840E6H7_9BACT</name>
<gene>
    <name evidence="2" type="ORF">GGR28_003416</name>
</gene>
<dbReference type="EMBL" id="JACIFF010000009">
    <property type="protein sequence ID" value="MBB4080781.1"/>
    <property type="molecule type" value="Genomic_DNA"/>
</dbReference>
<sequence length="92" mass="10538">MDGYKWYYHGDEEGLINPGGWFYPLPQNQVKRIPLSVADLARIATNAVWDLDYPSEAVDLRRRDMVMNRTIFYFVLTVASLILIGNLLTTAS</sequence>
<protein>
    <submittedName>
        <fullName evidence="2">Uncharacterized protein</fullName>
    </submittedName>
</protein>
<reference evidence="2 3" key="1">
    <citation type="submission" date="2020-08" db="EMBL/GenBank/DDBJ databases">
        <title>Genomic Encyclopedia of Type Strains, Phase IV (KMG-IV): sequencing the most valuable type-strain genomes for metagenomic binning, comparative biology and taxonomic classification.</title>
        <authorList>
            <person name="Goeker M."/>
        </authorList>
    </citation>
    <scope>NUCLEOTIDE SEQUENCE [LARGE SCALE GENOMIC DNA]</scope>
    <source>
        <strain evidence="2 3">DSM 105137</strain>
    </source>
</reference>
<comment type="caution">
    <text evidence="2">The sequence shown here is derived from an EMBL/GenBank/DDBJ whole genome shotgun (WGS) entry which is preliminary data.</text>
</comment>
<keyword evidence="1" id="KW-1133">Transmembrane helix</keyword>
<dbReference type="RefSeq" id="WP_183497002.1">
    <property type="nucleotide sequence ID" value="NZ_JACIFF010000009.1"/>
</dbReference>
<evidence type="ECO:0000313" key="2">
    <source>
        <dbReference type="EMBL" id="MBB4080781.1"/>
    </source>
</evidence>
<proteinExistence type="predicted"/>
<feature type="transmembrane region" description="Helical" evidence="1">
    <location>
        <begin position="71"/>
        <end position="89"/>
    </location>
</feature>
<keyword evidence="1" id="KW-0472">Membrane</keyword>
<keyword evidence="1" id="KW-0812">Transmembrane</keyword>
<evidence type="ECO:0000313" key="3">
    <source>
        <dbReference type="Proteomes" id="UP000576209"/>
    </source>
</evidence>
<organism evidence="2 3">
    <name type="scientific">Neolewinella aquimaris</name>
    <dbReference type="NCBI Taxonomy" id="1835722"/>
    <lineage>
        <taxon>Bacteria</taxon>
        <taxon>Pseudomonadati</taxon>
        <taxon>Bacteroidota</taxon>
        <taxon>Saprospiria</taxon>
        <taxon>Saprospirales</taxon>
        <taxon>Lewinellaceae</taxon>
        <taxon>Neolewinella</taxon>
    </lineage>
</organism>
<keyword evidence="3" id="KW-1185">Reference proteome</keyword>
<dbReference type="AlphaFoldDB" id="A0A840E6H7"/>